<dbReference type="AlphaFoldDB" id="A0A9D4ULT8"/>
<dbReference type="GO" id="GO:0010207">
    <property type="term" value="P:photosystem II assembly"/>
    <property type="evidence" value="ECO:0007669"/>
    <property type="project" value="InterPro"/>
</dbReference>
<proteinExistence type="inferred from homology"/>
<dbReference type="InterPro" id="IPR038450">
    <property type="entry name" value="PSII_Psb27_sf"/>
</dbReference>
<protein>
    <submittedName>
        <fullName evidence="1">Uncharacterized protein</fullName>
    </submittedName>
</protein>
<accession>A0A9D4ULT8</accession>
<dbReference type="GO" id="GO:0010206">
    <property type="term" value="P:photosystem II repair"/>
    <property type="evidence" value="ECO:0007669"/>
    <property type="project" value="InterPro"/>
</dbReference>
<organism evidence="1 2">
    <name type="scientific">Adiantum capillus-veneris</name>
    <name type="common">Maidenhair fern</name>
    <dbReference type="NCBI Taxonomy" id="13818"/>
    <lineage>
        <taxon>Eukaryota</taxon>
        <taxon>Viridiplantae</taxon>
        <taxon>Streptophyta</taxon>
        <taxon>Embryophyta</taxon>
        <taxon>Tracheophyta</taxon>
        <taxon>Polypodiopsida</taxon>
        <taxon>Polypodiidae</taxon>
        <taxon>Polypodiales</taxon>
        <taxon>Pteridineae</taxon>
        <taxon>Pteridaceae</taxon>
        <taxon>Vittarioideae</taxon>
        <taxon>Adiantum</taxon>
    </lineage>
</organism>
<comment type="caution">
    <text evidence="1">The sequence shown here is derived from an EMBL/GenBank/DDBJ whole genome shotgun (WGS) entry which is preliminary data.</text>
</comment>
<dbReference type="PANTHER" id="PTHR34041:SF3">
    <property type="entry name" value="PHOTOSYSTEM II D1 PRECURSOR PROCESSING PROTEIN PSB27-H2, CHLOROPLASTIC"/>
    <property type="match status" value="1"/>
</dbReference>
<evidence type="ECO:0000313" key="1">
    <source>
        <dbReference type="EMBL" id="KAI5070112.1"/>
    </source>
</evidence>
<gene>
    <name evidence="1" type="ORF">GOP47_0014455</name>
</gene>
<dbReference type="GO" id="GO:0009543">
    <property type="term" value="C:chloroplast thylakoid lumen"/>
    <property type="evidence" value="ECO:0007669"/>
    <property type="project" value="TreeGrafter"/>
</dbReference>
<dbReference type="EMBL" id="JABFUD020000014">
    <property type="protein sequence ID" value="KAI5070112.1"/>
    <property type="molecule type" value="Genomic_DNA"/>
</dbReference>
<dbReference type="Proteomes" id="UP000886520">
    <property type="component" value="Chromosome 14"/>
</dbReference>
<dbReference type="FunFam" id="1.20.58.810:FF:000002">
    <property type="entry name" value="Photosystem II D1 processing protein PSB27-H2, chloroplastic"/>
    <property type="match status" value="1"/>
</dbReference>
<reference evidence="1" key="1">
    <citation type="submission" date="2021-01" db="EMBL/GenBank/DDBJ databases">
        <title>Adiantum capillus-veneris genome.</title>
        <authorList>
            <person name="Fang Y."/>
            <person name="Liao Q."/>
        </authorList>
    </citation>
    <scope>NUCLEOTIDE SEQUENCE</scope>
    <source>
        <strain evidence="1">H3</strain>
        <tissue evidence="1">Leaf</tissue>
    </source>
</reference>
<name>A0A9D4ULT8_ADICA</name>
<keyword evidence="2" id="KW-1185">Reference proteome</keyword>
<dbReference type="PANTHER" id="PTHR34041">
    <property type="entry name" value="PHOTOSYSTEM II REPAIR PROTEIN PSB27-H1, CHLOROPLASTIC"/>
    <property type="match status" value="1"/>
</dbReference>
<dbReference type="OrthoDB" id="543314at2759"/>
<dbReference type="Pfam" id="PF13326">
    <property type="entry name" value="PSII_Pbs27"/>
    <property type="match status" value="1"/>
</dbReference>
<evidence type="ECO:0000313" key="2">
    <source>
        <dbReference type="Proteomes" id="UP000886520"/>
    </source>
</evidence>
<sequence length="235" mass="25788">MMATVMASGFGCAGATVVRLCSSKDLPKRRQDFRVLHVHSLESFPRQGNCAKQGKWEISRREWLALAICVSENVCAGSFMRRADAAQEEMTTSEASAKSDAGKQTDADGYLVSPLSGLLTLFDTNEKTKSGKLLPKSYLKSARNVVKSLKESLKEESSKEVDVRKSADQAKEAIRDYLQNWRGQKAVESEDSYKALEGAIKILGSFYTKQGPRALLPSDVKSEILKSLEVADSAL</sequence>
<dbReference type="HAMAP" id="MF_01481">
    <property type="entry name" value="PSII_Psb27"/>
    <property type="match status" value="1"/>
</dbReference>
<dbReference type="GO" id="GO:0009523">
    <property type="term" value="C:photosystem II"/>
    <property type="evidence" value="ECO:0007669"/>
    <property type="project" value="InterPro"/>
</dbReference>
<dbReference type="InterPro" id="IPR025585">
    <property type="entry name" value="PSII_Psb27"/>
</dbReference>
<dbReference type="Gene3D" id="1.20.58.810">
    <property type="entry name" value="Photosystem II Pbs27"/>
    <property type="match status" value="1"/>
</dbReference>